<dbReference type="RefSeq" id="XP_004345838.1">
    <property type="nucleotide sequence ID" value="XM_004345788.1"/>
</dbReference>
<evidence type="ECO:0000313" key="2">
    <source>
        <dbReference type="EMBL" id="ELR21294.1"/>
    </source>
</evidence>
<feature type="compositionally biased region" description="Basic and acidic residues" evidence="1">
    <location>
        <begin position="1"/>
        <end position="14"/>
    </location>
</feature>
<proteinExistence type="predicted"/>
<accession>L8H6Z5</accession>
<dbReference type="AlphaFoldDB" id="L8H6Z5"/>
<keyword evidence="3" id="KW-1185">Reference proteome</keyword>
<evidence type="ECO:0000256" key="1">
    <source>
        <dbReference type="SAM" id="MobiDB-lite"/>
    </source>
</evidence>
<dbReference type="VEuPathDB" id="AmoebaDB:ACA1_181950"/>
<protein>
    <submittedName>
        <fullName evidence="2">Uncharacterized protein</fullName>
    </submittedName>
</protein>
<organism evidence="2 3">
    <name type="scientific">Acanthamoeba castellanii (strain ATCC 30010 / Neff)</name>
    <dbReference type="NCBI Taxonomy" id="1257118"/>
    <lineage>
        <taxon>Eukaryota</taxon>
        <taxon>Amoebozoa</taxon>
        <taxon>Discosea</taxon>
        <taxon>Longamoebia</taxon>
        <taxon>Centramoebida</taxon>
        <taxon>Acanthamoebidae</taxon>
        <taxon>Acanthamoeba</taxon>
    </lineage>
</organism>
<sequence>QLHEDRARLRDVRGRAQVLQQPPRRPGPQLPVPPWRPAGLRAIPLHGGPHLGRVRVLHPRGGDLRPAATRQDPLRDRQVQLPGDGGHPLFLRQAAAPLPHGLGLPATVLHHTGRVRGHLQRDGRTRFPERRQAGDAGGGCRVHCAAAHAAHPLRPLRRCRAVHLLHQLKLLHGLWFLAHTNRTHTTCRTQREERFG</sequence>
<dbReference type="EMBL" id="KB007904">
    <property type="protein sequence ID" value="ELR21294.1"/>
    <property type="molecule type" value="Genomic_DNA"/>
</dbReference>
<feature type="compositionally biased region" description="Pro residues" evidence="1">
    <location>
        <begin position="23"/>
        <end position="32"/>
    </location>
</feature>
<reference evidence="2 3" key="1">
    <citation type="journal article" date="2013" name="Genome Biol.">
        <title>Genome of Acanthamoeba castellanii highlights extensive lateral gene transfer and early evolution of tyrosine kinase signaling.</title>
        <authorList>
            <person name="Clarke M."/>
            <person name="Lohan A.J."/>
            <person name="Liu B."/>
            <person name="Lagkouvardos I."/>
            <person name="Roy S."/>
            <person name="Zafar N."/>
            <person name="Bertelli C."/>
            <person name="Schilde C."/>
            <person name="Kianianmomeni A."/>
            <person name="Burglin T.R."/>
            <person name="Frech C."/>
            <person name="Turcotte B."/>
            <person name="Kopec K.O."/>
            <person name="Synnott J.M."/>
            <person name="Choo C."/>
            <person name="Paponov I."/>
            <person name="Finkler A."/>
            <person name="Soon Heng Tan C."/>
            <person name="Hutchins A.P."/>
            <person name="Weinmeier T."/>
            <person name="Rattei T."/>
            <person name="Chu J.S."/>
            <person name="Gimenez G."/>
            <person name="Irimia M."/>
            <person name="Rigden D.J."/>
            <person name="Fitzpatrick D.A."/>
            <person name="Lorenzo-Morales J."/>
            <person name="Bateman A."/>
            <person name="Chiu C.H."/>
            <person name="Tang P."/>
            <person name="Hegemann P."/>
            <person name="Fromm H."/>
            <person name="Raoult D."/>
            <person name="Greub G."/>
            <person name="Miranda-Saavedra D."/>
            <person name="Chen N."/>
            <person name="Nash P."/>
            <person name="Ginger M.L."/>
            <person name="Horn M."/>
            <person name="Schaap P."/>
            <person name="Caler L."/>
            <person name="Loftus B."/>
        </authorList>
    </citation>
    <scope>NUCLEOTIDE SEQUENCE [LARGE SCALE GENOMIC DNA]</scope>
    <source>
        <strain evidence="2 3">Neff</strain>
    </source>
</reference>
<dbReference type="GeneID" id="14922183"/>
<feature type="region of interest" description="Disordered" evidence="1">
    <location>
        <begin position="1"/>
        <end position="32"/>
    </location>
</feature>
<feature type="non-terminal residue" evidence="2">
    <location>
        <position position="1"/>
    </location>
</feature>
<dbReference type="KEGG" id="acan:ACA1_181950"/>
<evidence type="ECO:0000313" key="3">
    <source>
        <dbReference type="Proteomes" id="UP000011083"/>
    </source>
</evidence>
<dbReference type="Proteomes" id="UP000011083">
    <property type="component" value="Unassembled WGS sequence"/>
</dbReference>
<name>L8H6Z5_ACACF</name>
<gene>
    <name evidence="2" type="ORF">ACA1_181950</name>
</gene>